<comment type="subcellular location">
    <subcellularLocation>
        <location evidence="1">Membrane</location>
        <topology evidence="1">Multi-pass membrane protein</topology>
    </subcellularLocation>
</comment>
<proteinExistence type="predicted"/>
<dbReference type="Pfam" id="PF04172">
    <property type="entry name" value="LrgB"/>
    <property type="match status" value="1"/>
</dbReference>
<evidence type="ECO:0000256" key="4">
    <source>
        <dbReference type="ARBA" id="ARBA00023136"/>
    </source>
</evidence>
<sequence>MNDMINSPVFGVLISIIAYEIGLLIKQKLKLSIFNPLLIAIVILITFLLKFNIKYDDYNSGGQIISFFLAPATIALALPLYKKFSLFKENALPILLGILFGAVSGMISVILLSKAFNLSSELTKSLIPKSITTPIGMALSKQLGGLPSVAVVAIIITGILGSIIGPFLYKILRINDKVAMGIAMGSSSHAVGTAKAMEIGEIEGAMSSLTIAISGIVTVLIAPVLWSLFSVFLN</sequence>
<evidence type="ECO:0000256" key="2">
    <source>
        <dbReference type="ARBA" id="ARBA00022692"/>
    </source>
</evidence>
<dbReference type="AlphaFoldDB" id="A0A0B5QMR2"/>
<feature type="transmembrane region" description="Helical" evidence="5">
    <location>
        <begin position="6"/>
        <end position="25"/>
    </location>
</feature>
<organism evidence="6 7">
    <name type="scientific">Clostridium beijerinckii</name>
    <name type="common">Clostridium MP</name>
    <dbReference type="NCBI Taxonomy" id="1520"/>
    <lineage>
        <taxon>Bacteria</taxon>
        <taxon>Bacillati</taxon>
        <taxon>Bacillota</taxon>
        <taxon>Clostridia</taxon>
        <taxon>Eubacteriales</taxon>
        <taxon>Clostridiaceae</taxon>
        <taxon>Clostridium</taxon>
    </lineage>
</organism>
<evidence type="ECO:0000256" key="3">
    <source>
        <dbReference type="ARBA" id="ARBA00022989"/>
    </source>
</evidence>
<keyword evidence="2 5" id="KW-0812">Transmembrane</keyword>
<accession>A0A0B5QMR2</accession>
<feature type="transmembrane region" description="Helical" evidence="5">
    <location>
        <begin position="209"/>
        <end position="233"/>
    </location>
</feature>
<keyword evidence="4 5" id="KW-0472">Membrane</keyword>
<dbReference type="PANTHER" id="PTHR30249">
    <property type="entry name" value="PUTATIVE SEROTONIN TRANSPORTER"/>
    <property type="match status" value="1"/>
</dbReference>
<feature type="transmembrane region" description="Helical" evidence="5">
    <location>
        <begin position="32"/>
        <end position="51"/>
    </location>
</feature>
<dbReference type="OrthoDB" id="9811701at2"/>
<evidence type="ECO:0000313" key="7">
    <source>
        <dbReference type="Proteomes" id="UP000031866"/>
    </source>
</evidence>
<dbReference type="STRING" id="1520.LF65_05624"/>
<evidence type="ECO:0000256" key="1">
    <source>
        <dbReference type="ARBA" id="ARBA00004141"/>
    </source>
</evidence>
<protein>
    <recommendedName>
        <fullName evidence="8">Inner membrane protein YohK</fullName>
    </recommendedName>
</protein>
<evidence type="ECO:0008006" key="8">
    <source>
        <dbReference type="Google" id="ProtNLM"/>
    </source>
</evidence>
<reference evidence="7" key="1">
    <citation type="submission" date="2014-12" db="EMBL/GenBank/DDBJ databases">
        <title>Genome sequence of Clostridium beijerinckii strain 59B.</title>
        <authorList>
            <person name="Little G.T."/>
            <person name="Minton N.P."/>
        </authorList>
    </citation>
    <scope>NUCLEOTIDE SEQUENCE [LARGE SCALE GENOMIC DNA]</scope>
    <source>
        <strain evidence="7">59B</strain>
    </source>
</reference>
<dbReference type="PANTHER" id="PTHR30249:SF0">
    <property type="entry name" value="PLASTIDAL GLYCOLATE_GLYCERATE TRANSLOCATOR 1, CHLOROPLASTIC"/>
    <property type="match status" value="1"/>
</dbReference>
<dbReference type="Proteomes" id="UP000031866">
    <property type="component" value="Chromosome"/>
</dbReference>
<keyword evidence="3 5" id="KW-1133">Transmembrane helix</keyword>
<dbReference type="KEGG" id="cbei:LF65_05624"/>
<feature type="transmembrane region" description="Helical" evidence="5">
    <location>
        <begin position="149"/>
        <end position="169"/>
    </location>
</feature>
<name>A0A0B5QMR2_CLOBE</name>
<evidence type="ECO:0000256" key="5">
    <source>
        <dbReference type="SAM" id="Phobius"/>
    </source>
</evidence>
<feature type="transmembrane region" description="Helical" evidence="5">
    <location>
        <begin position="63"/>
        <end position="81"/>
    </location>
</feature>
<dbReference type="RefSeq" id="WP_041900612.1">
    <property type="nucleotide sequence ID" value="NZ_CP010086.2"/>
</dbReference>
<dbReference type="GO" id="GO:0016020">
    <property type="term" value="C:membrane"/>
    <property type="evidence" value="ECO:0007669"/>
    <property type="project" value="UniProtKB-SubCell"/>
</dbReference>
<evidence type="ECO:0000313" key="6">
    <source>
        <dbReference type="EMBL" id="AJH02131.1"/>
    </source>
</evidence>
<gene>
    <name evidence="6" type="ORF">LF65_05624</name>
</gene>
<dbReference type="InterPro" id="IPR007300">
    <property type="entry name" value="CidB/LrgB"/>
</dbReference>
<dbReference type="EMBL" id="CP010086">
    <property type="protein sequence ID" value="AJH02131.1"/>
    <property type="molecule type" value="Genomic_DNA"/>
</dbReference>
<feature type="transmembrane region" description="Helical" evidence="5">
    <location>
        <begin position="93"/>
        <end position="116"/>
    </location>
</feature>